<organism evidence="1 2">
    <name type="scientific">Candidatus Roizmanbacteria bacterium CG_4_9_14_0_2_um_filter_39_13</name>
    <dbReference type="NCBI Taxonomy" id="1974839"/>
    <lineage>
        <taxon>Bacteria</taxon>
        <taxon>Candidatus Roizmaniibacteriota</taxon>
    </lineage>
</organism>
<sequence length="167" mass="20022">MRFVFEIESKIRGLDFQRKRIFEFFPNNDPESPKPTHDADFYMVLLRRLYRRIENEQYDSRVGNLKGRFSGLHKKIKIRDHYEHDINYKTFPHITPGIMIVCGVVINKTNPHIISGDKKWLLNEDHEKFKNLLSEFVKLYPFAPKPKQKTSLLCRILKKILNKFCKK</sequence>
<dbReference type="AlphaFoldDB" id="A0A2M8EXK6"/>
<name>A0A2M8EXK6_9BACT</name>
<proteinExistence type="predicted"/>
<dbReference type="Proteomes" id="UP000231383">
    <property type="component" value="Unassembled WGS sequence"/>
</dbReference>
<evidence type="ECO:0000313" key="1">
    <source>
        <dbReference type="EMBL" id="PJC30798.1"/>
    </source>
</evidence>
<dbReference type="EMBL" id="PFSC01000126">
    <property type="protein sequence ID" value="PJC30798.1"/>
    <property type="molecule type" value="Genomic_DNA"/>
</dbReference>
<comment type="caution">
    <text evidence="1">The sequence shown here is derived from an EMBL/GenBank/DDBJ whole genome shotgun (WGS) entry which is preliminary data.</text>
</comment>
<gene>
    <name evidence="1" type="ORF">CO051_04915</name>
</gene>
<reference evidence="2" key="1">
    <citation type="submission" date="2017-09" db="EMBL/GenBank/DDBJ databases">
        <title>Depth-based differentiation of microbial function through sediment-hosted aquifers and enrichment of novel symbionts in the deep terrestrial subsurface.</title>
        <authorList>
            <person name="Probst A.J."/>
            <person name="Ladd B."/>
            <person name="Jarett J.K."/>
            <person name="Geller-Mcgrath D.E."/>
            <person name="Sieber C.M.K."/>
            <person name="Emerson J.B."/>
            <person name="Anantharaman K."/>
            <person name="Thomas B.C."/>
            <person name="Malmstrom R."/>
            <person name="Stieglmeier M."/>
            <person name="Klingl A."/>
            <person name="Woyke T."/>
            <person name="Ryan C.M."/>
            <person name="Banfield J.F."/>
        </authorList>
    </citation>
    <scope>NUCLEOTIDE SEQUENCE [LARGE SCALE GENOMIC DNA]</scope>
</reference>
<evidence type="ECO:0000313" key="2">
    <source>
        <dbReference type="Proteomes" id="UP000231383"/>
    </source>
</evidence>
<protein>
    <submittedName>
        <fullName evidence="1">Uncharacterized protein</fullName>
    </submittedName>
</protein>
<accession>A0A2M8EXK6</accession>